<reference evidence="1" key="1">
    <citation type="journal article" date="2012" name="Mol. Plant Microbe Interact.">
        <title>A highly conserved effector in Fusarium oxysporum is required for full virulence on Arabidopsis.</title>
        <authorList>
            <person name="Thatcher L.F."/>
            <person name="Gardiner D.M."/>
            <person name="Kazan K."/>
            <person name="Manners J."/>
        </authorList>
    </citation>
    <scope>NUCLEOTIDE SEQUENCE [LARGE SCALE GENOMIC DNA]</scope>
    <source>
        <strain evidence="1">Fo5176</strain>
    </source>
</reference>
<name>F9F3H9_FUSOF</name>
<organism evidence="1">
    <name type="scientific">Fusarium oxysporum (strain Fo5176)</name>
    <name type="common">Fusarium vascular wilt</name>
    <dbReference type="NCBI Taxonomy" id="660025"/>
    <lineage>
        <taxon>Eukaryota</taxon>
        <taxon>Fungi</taxon>
        <taxon>Dikarya</taxon>
        <taxon>Ascomycota</taxon>
        <taxon>Pezizomycotina</taxon>
        <taxon>Sordariomycetes</taxon>
        <taxon>Hypocreomycetidae</taxon>
        <taxon>Hypocreales</taxon>
        <taxon>Nectriaceae</taxon>
        <taxon>Fusarium</taxon>
        <taxon>Fusarium oxysporum species complex</taxon>
    </lineage>
</organism>
<gene>
    <name evidence="1" type="ORF">FOXB_00954</name>
</gene>
<dbReference type="OrthoDB" id="5410365at2759"/>
<proteinExistence type="predicted"/>
<evidence type="ECO:0000313" key="1">
    <source>
        <dbReference type="EMBL" id="EGU88529.1"/>
    </source>
</evidence>
<accession>F9F3H9</accession>
<dbReference type="AlphaFoldDB" id="F9F3H9"/>
<sequence length="406" mass="45541">MASLRSDALLHLSNSLPKHKQLMPGDKSDFVQTCDTWHLPKGATKSDWLLWRWLIHCASLNHTTHCLLADSQAGGLLKPGLAEIQGRGLQPGLFISLSPHCCNTKLLHTHNPSESLSTMVTTVIPSAFFLPLKFVRLRRFIKNIGHPHEGYYETPTIDVPEAIMSTFSFSSLNQQNRETNFESALTSLMSAGLSKRLQSEVYLAPACGSNYSLDNSDAWFDKAVSLPDTRKWIENAALRGHKVYIIVGIQTFTDTRIVQKSDRGQRARDQANVPVSLSLTAATAVMPFAELVDPTVHGEHQNIESDQLCLLAPGEQVCSLQYREVKTRWLSSRLIKPLQLSETRRWSCMEGDKRYLYDSDSDEENEDTFEVDLGEVEECNGEWVAENFVEGNIYLQSSPDECNLPS</sequence>
<protein>
    <submittedName>
        <fullName evidence="1">Uncharacterized protein</fullName>
    </submittedName>
</protein>
<comment type="caution">
    <text evidence="1">The sequence shown here is derived from an EMBL/GenBank/DDBJ whole genome shotgun (WGS) entry which is preliminary data.</text>
</comment>
<dbReference type="EMBL" id="AFQF01000374">
    <property type="protein sequence ID" value="EGU88529.1"/>
    <property type="molecule type" value="Genomic_DNA"/>
</dbReference>